<dbReference type="EMBL" id="KZ559536">
    <property type="protein sequence ID" value="PLN81480.1"/>
    <property type="molecule type" value="Genomic_DNA"/>
</dbReference>
<feature type="region of interest" description="Disordered" evidence="1">
    <location>
        <begin position="81"/>
        <end position="216"/>
    </location>
</feature>
<protein>
    <submittedName>
        <fullName evidence="2">Uncharacterized protein</fullName>
    </submittedName>
</protein>
<feature type="compositionally biased region" description="Basic and acidic residues" evidence="1">
    <location>
        <begin position="181"/>
        <end position="200"/>
    </location>
</feature>
<dbReference type="Proteomes" id="UP000235023">
    <property type="component" value="Unassembled WGS sequence"/>
</dbReference>
<evidence type="ECO:0000313" key="2">
    <source>
        <dbReference type="EMBL" id="PLN81480.1"/>
    </source>
</evidence>
<gene>
    <name evidence="2" type="ORF">BDW42DRAFT_168762</name>
</gene>
<name>A0A2J5HW91_9EURO</name>
<organism evidence="2 3">
    <name type="scientific">Aspergillus taichungensis</name>
    <dbReference type="NCBI Taxonomy" id="482145"/>
    <lineage>
        <taxon>Eukaryota</taxon>
        <taxon>Fungi</taxon>
        <taxon>Dikarya</taxon>
        <taxon>Ascomycota</taxon>
        <taxon>Pezizomycotina</taxon>
        <taxon>Eurotiomycetes</taxon>
        <taxon>Eurotiomycetidae</taxon>
        <taxon>Eurotiales</taxon>
        <taxon>Aspergillaceae</taxon>
        <taxon>Aspergillus</taxon>
        <taxon>Aspergillus subgen. Circumdati</taxon>
    </lineage>
</organism>
<feature type="compositionally biased region" description="Acidic residues" evidence="1">
    <location>
        <begin position="81"/>
        <end position="91"/>
    </location>
</feature>
<proteinExistence type="predicted"/>
<evidence type="ECO:0000256" key="1">
    <source>
        <dbReference type="SAM" id="MobiDB-lite"/>
    </source>
</evidence>
<dbReference type="AlphaFoldDB" id="A0A2J5HW91"/>
<feature type="compositionally biased region" description="Polar residues" evidence="1">
    <location>
        <begin position="138"/>
        <end position="164"/>
    </location>
</feature>
<reference evidence="3" key="1">
    <citation type="submission" date="2017-12" db="EMBL/GenBank/DDBJ databases">
        <authorList>
            <consortium name="DOE Joint Genome Institute"/>
            <person name="Mondo S.J."/>
            <person name="Kjaerbolling I."/>
            <person name="Vesth T.C."/>
            <person name="Frisvad J.C."/>
            <person name="Nybo J.L."/>
            <person name="Theobald S."/>
            <person name="Kuo A."/>
            <person name="Bowyer P."/>
            <person name="Matsuda Y."/>
            <person name="Lyhne E.K."/>
            <person name="Kogle M.E."/>
            <person name="Clum A."/>
            <person name="Lipzen A."/>
            <person name="Salamov A."/>
            <person name="Ngan C.Y."/>
            <person name="Daum C."/>
            <person name="Chiniquy J."/>
            <person name="Barry K."/>
            <person name="LaButti K."/>
            <person name="Haridas S."/>
            <person name="Simmons B.A."/>
            <person name="Magnuson J.K."/>
            <person name="Mortensen U.H."/>
            <person name="Larsen T.O."/>
            <person name="Grigoriev I.V."/>
            <person name="Baker S.E."/>
            <person name="Andersen M.R."/>
            <person name="Nordberg H.P."/>
            <person name="Cantor M.N."/>
            <person name="Hua S.X."/>
        </authorList>
    </citation>
    <scope>NUCLEOTIDE SEQUENCE [LARGE SCALE GENOMIC DNA]</scope>
    <source>
        <strain evidence="3">IBT 19404</strain>
    </source>
</reference>
<feature type="compositionally biased region" description="Basic and acidic residues" evidence="1">
    <location>
        <begin position="110"/>
        <end position="136"/>
    </location>
</feature>
<accession>A0A2J5HW91</accession>
<feature type="region of interest" description="Disordered" evidence="1">
    <location>
        <begin position="1"/>
        <end position="25"/>
    </location>
</feature>
<evidence type="ECO:0000313" key="3">
    <source>
        <dbReference type="Proteomes" id="UP000235023"/>
    </source>
</evidence>
<sequence length="216" mass="23798">MAVQKIIKAEPPPNTNKRWPPMADKTSLPFRLTTLSKQKLAREATAPDPDIRRCLCHFRLHVMSVEMAQKDMTTRINSFDLESESESEDEDAGNHKKNHVSGTPAVPEPSSKKDDKLDSGAGDAEKDSAIHVHFEVSFEQSANTSTEQSANTFKEQSANMSKELSQSQTQQAPPPSQTTGKESDPDGLLEKGRNCLEKTKNLWPSPGQCLPIQISG</sequence>
<keyword evidence="3" id="KW-1185">Reference proteome</keyword>
<dbReference type="OrthoDB" id="4502539at2759"/>